<dbReference type="GO" id="GO:0000160">
    <property type="term" value="P:phosphorelay signal transduction system"/>
    <property type="evidence" value="ECO:0007669"/>
    <property type="project" value="InterPro"/>
</dbReference>
<proteinExistence type="predicted"/>
<feature type="modified residue" description="4-aspartylphosphate" evidence="1">
    <location>
        <position position="73"/>
    </location>
</feature>
<dbReference type="Pfam" id="PF00072">
    <property type="entry name" value="Response_reg"/>
    <property type="match status" value="1"/>
</dbReference>
<dbReference type="AlphaFoldDB" id="A0A7X0EHF5"/>
<dbReference type="EMBL" id="JACIIZ010000018">
    <property type="protein sequence ID" value="MBB6254579.1"/>
    <property type="molecule type" value="Genomic_DNA"/>
</dbReference>
<dbReference type="Gene3D" id="3.40.50.2300">
    <property type="match status" value="1"/>
</dbReference>
<dbReference type="CDD" id="cd00156">
    <property type="entry name" value="REC"/>
    <property type="match status" value="1"/>
</dbReference>
<evidence type="ECO:0000313" key="4">
    <source>
        <dbReference type="Proteomes" id="UP000539175"/>
    </source>
</evidence>
<name>A0A7X0EHF5_9PROT</name>
<dbReference type="InterPro" id="IPR011006">
    <property type="entry name" value="CheY-like_superfamily"/>
</dbReference>
<keyword evidence="4" id="KW-1185">Reference proteome</keyword>
<organism evidence="3 4">
    <name type="scientific">Nitrospirillum iridis</name>
    <dbReference type="NCBI Taxonomy" id="765888"/>
    <lineage>
        <taxon>Bacteria</taxon>
        <taxon>Pseudomonadati</taxon>
        <taxon>Pseudomonadota</taxon>
        <taxon>Alphaproteobacteria</taxon>
        <taxon>Rhodospirillales</taxon>
        <taxon>Azospirillaceae</taxon>
        <taxon>Nitrospirillum</taxon>
    </lineage>
</organism>
<dbReference type="RefSeq" id="WP_184807108.1">
    <property type="nucleotide sequence ID" value="NZ_JACIIZ010000018.1"/>
</dbReference>
<comment type="caution">
    <text evidence="3">The sequence shown here is derived from an EMBL/GenBank/DDBJ whole genome shotgun (WGS) entry which is preliminary data.</text>
</comment>
<dbReference type="SMART" id="SM00448">
    <property type="entry name" value="REC"/>
    <property type="match status" value="1"/>
</dbReference>
<reference evidence="3 4" key="1">
    <citation type="submission" date="2020-08" db="EMBL/GenBank/DDBJ databases">
        <title>Genomic Encyclopedia of Type Strains, Phase IV (KMG-IV): sequencing the most valuable type-strain genomes for metagenomic binning, comparative biology and taxonomic classification.</title>
        <authorList>
            <person name="Goeker M."/>
        </authorList>
    </citation>
    <scope>NUCLEOTIDE SEQUENCE [LARGE SCALE GENOMIC DNA]</scope>
    <source>
        <strain evidence="3 4">DSM 22198</strain>
    </source>
</reference>
<dbReference type="Proteomes" id="UP000539175">
    <property type="component" value="Unassembled WGS sequence"/>
</dbReference>
<evidence type="ECO:0000313" key="3">
    <source>
        <dbReference type="EMBL" id="MBB6254579.1"/>
    </source>
</evidence>
<dbReference type="InterPro" id="IPR001789">
    <property type="entry name" value="Sig_transdc_resp-reg_receiver"/>
</dbReference>
<dbReference type="PANTHER" id="PTHR43228:SF1">
    <property type="entry name" value="TWO-COMPONENT RESPONSE REGULATOR ARR22"/>
    <property type="match status" value="1"/>
</dbReference>
<feature type="domain" description="Response regulatory" evidence="2">
    <location>
        <begin position="23"/>
        <end position="141"/>
    </location>
</feature>
<dbReference type="InterPro" id="IPR052048">
    <property type="entry name" value="ST_Response_Regulator"/>
</dbReference>
<dbReference type="PANTHER" id="PTHR43228">
    <property type="entry name" value="TWO-COMPONENT RESPONSE REGULATOR"/>
    <property type="match status" value="1"/>
</dbReference>
<accession>A0A7X0EHF5</accession>
<sequence length="144" mass="16101">MERDSEAAVWGWQMSAISFNFRSALVIEDQSFIRGVVVRILRQLDFGTVMEAEDGSSGLNVAMERRPDVIVADIDMAPVDGLTFLQHLRAREAKGHHIPVVFLTNRADKVTVLKARDLGADAFIAKPVTLVNLREKLQVVMARR</sequence>
<dbReference type="PROSITE" id="PS50110">
    <property type="entry name" value="RESPONSE_REGULATORY"/>
    <property type="match status" value="1"/>
</dbReference>
<evidence type="ECO:0000256" key="1">
    <source>
        <dbReference type="PROSITE-ProRule" id="PRU00169"/>
    </source>
</evidence>
<keyword evidence="1" id="KW-0597">Phosphoprotein</keyword>
<dbReference type="SUPFAM" id="SSF52172">
    <property type="entry name" value="CheY-like"/>
    <property type="match status" value="1"/>
</dbReference>
<protein>
    <submittedName>
        <fullName evidence="3">Two-component system chemotaxis response regulator CheY</fullName>
    </submittedName>
</protein>
<evidence type="ECO:0000259" key="2">
    <source>
        <dbReference type="PROSITE" id="PS50110"/>
    </source>
</evidence>
<gene>
    <name evidence="3" type="ORF">FHS74_005169</name>
</gene>